<dbReference type="GO" id="GO:0006078">
    <property type="term" value="P:(1-&gt;6)-beta-D-glucan biosynthetic process"/>
    <property type="evidence" value="ECO:0007669"/>
    <property type="project" value="InterPro"/>
</dbReference>
<dbReference type="PANTHER" id="PTHR28154">
    <property type="entry name" value="CELL WALL SYNTHESIS PROTEIN KNH1-RELATED"/>
    <property type="match status" value="1"/>
</dbReference>
<feature type="compositionally biased region" description="Basic and acidic residues" evidence="2">
    <location>
        <begin position="113"/>
        <end position="127"/>
    </location>
</feature>
<dbReference type="STRING" id="42249.A0A317SWJ0"/>
<dbReference type="GO" id="GO:0042546">
    <property type="term" value="P:cell wall biogenesis"/>
    <property type="evidence" value="ECO:0007669"/>
    <property type="project" value="InterPro"/>
</dbReference>
<feature type="region of interest" description="Disordered" evidence="2">
    <location>
        <begin position="108"/>
        <end position="127"/>
    </location>
</feature>
<keyword evidence="1 3" id="KW-0732">Signal</keyword>
<dbReference type="EMBL" id="PYWC01000019">
    <property type="protein sequence ID" value="PWW77897.1"/>
    <property type="molecule type" value="Genomic_DNA"/>
</dbReference>
<evidence type="ECO:0000313" key="6">
    <source>
        <dbReference type="Proteomes" id="UP000246991"/>
    </source>
</evidence>
<evidence type="ECO:0000256" key="2">
    <source>
        <dbReference type="SAM" id="MobiDB-lite"/>
    </source>
</evidence>
<dbReference type="PANTHER" id="PTHR28154:SF1">
    <property type="entry name" value="CELL WALL SYNTHESIS PROTEIN KNH1-RELATED"/>
    <property type="match status" value="1"/>
</dbReference>
<dbReference type="InterPro" id="IPR045328">
    <property type="entry name" value="Kre9/Knh1"/>
</dbReference>
<dbReference type="Pfam" id="PF05390">
    <property type="entry name" value="Kre9_KNH1_C"/>
    <property type="match status" value="1"/>
</dbReference>
<dbReference type="GO" id="GO:0031505">
    <property type="term" value="P:fungal-type cell wall organization"/>
    <property type="evidence" value="ECO:0007669"/>
    <property type="project" value="TreeGrafter"/>
</dbReference>
<name>A0A317SWJ0_9PEZI</name>
<protein>
    <recommendedName>
        <fullName evidence="4">Yeast cell wall synthesis Kre9/Knh1 C-terminal domain-containing protein</fullName>
    </recommendedName>
</protein>
<accession>A0A317SWJ0</accession>
<evidence type="ECO:0000256" key="1">
    <source>
        <dbReference type="ARBA" id="ARBA00022729"/>
    </source>
</evidence>
<dbReference type="GO" id="GO:0005576">
    <property type="term" value="C:extracellular region"/>
    <property type="evidence" value="ECO:0007669"/>
    <property type="project" value="TreeGrafter"/>
</dbReference>
<dbReference type="InterPro" id="IPR008659">
    <property type="entry name" value="Kre9/Knh1_C"/>
</dbReference>
<comment type="caution">
    <text evidence="5">The sequence shown here is derived from an EMBL/GenBank/DDBJ whole genome shotgun (WGS) entry which is preliminary data.</text>
</comment>
<feature type="signal peptide" evidence="3">
    <location>
        <begin position="1"/>
        <end position="21"/>
    </location>
</feature>
<proteinExistence type="predicted"/>
<sequence length="127" mass="13975">MQFPTSLFNFALLSLLASSLAAPHPNPAPAIDPVMSASMAIPYTLQTGPTRYAPMQIQPGQSITATETKMQYPTSAYTIFTTKGPAPNIQATVTQGWDYTITSKINTAAPQPRPEENMQKFLQRWRD</sequence>
<dbReference type="OrthoDB" id="2432613at2759"/>
<feature type="domain" description="Yeast cell wall synthesis Kre9/Knh1 C-terminal" evidence="4">
    <location>
        <begin position="36"/>
        <end position="118"/>
    </location>
</feature>
<evidence type="ECO:0000256" key="3">
    <source>
        <dbReference type="SAM" id="SignalP"/>
    </source>
</evidence>
<keyword evidence="6" id="KW-1185">Reference proteome</keyword>
<dbReference type="Proteomes" id="UP000246991">
    <property type="component" value="Unassembled WGS sequence"/>
</dbReference>
<evidence type="ECO:0000313" key="5">
    <source>
        <dbReference type="EMBL" id="PWW77897.1"/>
    </source>
</evidence>
<evidence type="ECO:0000259" key="4">
    <source>
        <dbReference type="Pfam" id="PF05390"/>
    </source>
</evidence>
<organism evidence="5 6">
    <name type="scientific">Tuber magnatum</name>
    <name type="common">white Piedmont truffle</name>
    <dbReference type="NCBI Taxonomy" id="42249"/>
    <lineage>
        <taxon>Eukaryota</taxon>
        <taxon>Fungi</taxon>
        <taxon>Dikarya</taxon>
        <taxon>Ascomycota</taxon>
        <taxon>Pezizomycotina</taxon>
        <taxon>Pezizomycetes</taxon>
        <taxon>Pezizales</taxon>
        <taxon>Tuberaceae</taxon>
        <taxon>Tuber</taxon>
    </lineage>
</organism>
<dbReference type="AlphaFoldDB" id="A0A317SWJ0"/>
<reference evidence="5 6" key="1">
    <citation type="submission" date="2018-03" db="EMBL/GenBank/DDBJ databases">
        <title>Genomes of Pezizomycetes fungi and the evolution of truffles.</title>
        <authorList>
            <person name="Murat C."/>
            <person name="Payen T."/>
            <person name="Noel B."/>
            <person name="Kuo A."/>
            <person name="Martin F.M."/>
        </authorList>
    </citation>
    <scope>NUCLEOTIDE SEQUENCE [LARGE SCALE GENOMIC DNA]</scope>
    <source>
        <strain evidence="5">091103-1</strain>
    </source>
</reference>
<gene>
    <name evidence="5" type="ORF">C7212DRAFT_313466</name>
</gene>
<feature type="chain" id="PRO_5016285089" description="Yeast cell wall synthesis Kre9/Knh1 C-terminal domain-containing protein" evidence="3">
    <location>
        <begin position="22"/>
        <end position="127"/>
    </location>
</feature>